<keyword evidence="9" id="KW-1185">Reference proteome</keyword>
<organism evidence="8 9">
    <name type="scientific">Bacteroides nordii CL02T12C05</name>
    <dbReference type="NCBI Taxonomy" id="997884"/>
    <lineage>
        <taxon>Bacteria</taxon>
        <taxon>Pseudomonadati</taxon>
        <taxon>Bacteroidota</taxon>
        <taxon>Bacteroidia</taxon>
        <taxon>Bacteroidales</taxon>
        <taxon>Bacteroidaceae</taxon>
        <taxon>Bacteroides</taxon>
    </lineage>
</organism>
<keyword evidence="7" id="KW-0449">Lipoprotein</keyword>
<dbReference type="Proteomes" id="UP000003089">
    <property type="component" value="Unassembled WGS sequence"/>
</dbReference>
<protein>
    <recommendedName>
        <fullName evidence="10">Fimbrillin-A associated anchor proteins Mfa1 and Mfa2</fullName>
    </recommendedName>
</protein>
<accession>I9GJ26</accession>
<keyword evidence="3" id="KW-0732">Signal</keyword>
<dbReference type="GO" id="GO:0009279">
    <property type="term" value="C:cell outer membrane"/>
    <property type="evidence" value="ECO:0007669"/>
    <property type="project" value="UniProtKB-SubCell"/>
</dbReference>
<sequence length="354" mass="40343">MNTLFYIRRLGIVLLVLFLITSCDSLIYEHEGDCLVSYRLKFRYDMNLKFADAFAHEVKSVRLYAFNMEGELVWQASEQGEVLASENYVMALDLAPGKYRLVAWCGLGNEESFCLPDVKPTCCSQDLHCRLNCISEISAEPSSSGGFPACSDKDLQPLFHGMIDVELPVNDDGGEYTYEMSLTKNTNVFRVVLQHLSGEDIDVDDFEFSIEDNNGWVAYDNSMLRDAPVVYRPWAVYSGEAGVDTNPNRAITSVKVAVAELTVNRLFMRDWTKYKRSMLTIRTATEGKLVASIPIIDYVLLVKGEHHKQMDDQEYLDRADEYNMTFFLDQDNNWISTVVQILSWRVVINNSDLN</sequence>
<gene>
    <name evidence="8" type="ORF">HMPREF1068_03507</name>
</gene>
<comment type="caution">
    <text evidence="8">The sequence shown here is derived from an EMBL/GenBank/DDBJ whole genome shotgun (WGS) entry which is preliminary data.</text>
</comment>
<evidence type="ECO:0000256" key="7">
    <source>
        <dbReference type="ARBA" id="ARBA00023288"/>
    </source>
</evidence>
<dbReference type="RefSeq" id="WP_007486772.1">
    <property type="nucleotide sequence ID" value="NZ_JH724315.1"/>
</dbReference>
<evidence type="ECO:0000256" key="5">
    <source>
        <dbReference type="ARBA" id="ARBA00023139"/>
    </source>
</evidence>
<evidence type="ECO:0008006" key="10">
    <source>
        <dbReference type="Google" id="ProtNLM"/>
    </source>
</evidence>
<comment type="subcellular location">
    <subcellularLocation>
        <location evidence="1">Cell outer membrane</location>
    </subcellularLocation>
</comment>
<evidence type="ECO:0000256" key="6">
    <source>
        <dbReference type="ARBA" id="ARBA00023237"/>
    </source>
</evidence>
<evidence type="ECO:0000256" key="1">
    <source>
        <dbReference type="ARBA" id="ARBA00004442"/>
    </source>
</evidence>
<dbReference type="PATRIC" id="fig|997884.3.peg.3591"/>
<dbReference type="EMBL" id="AGXS01000023">
    <property type="protein sequence ID" value="EIY46739.1"/>
    <property type="molecule type" value="Genomic_DNA"/>
</dbReference>
<comment type="similarity">
    <text evidence="2">Belongs to the bacteroidetes fimbrillin superfamily. FimB/Mfa2 family.</text>
</comment>
<dbReference type="eggNOG" id="ENOG502ZAEH">
    <property type="taxonomic scope" value="Bacteria"/>
</dbReference>
<keyword evidence="4" id="KW-0472">Membrane</keyword>
<dbReference type="Gene3D" id="2.60.40.2100">
    <property type="match status" value="1"/>
</dbReference>
<dbReference type="AlphaFoldDB" id="I9GJ26"/>
<evidence type="ECO:0000256" key="3">
    <source>
        <dbReference type="ARBA" id="ARBA00022729"/>
    </source>
</evidence>
<dbReference type="HOGENOM" id="CLU_059697_0_0_10"/>
<evidence type="ECO:0000256" key="4">
    <source>
        <dbReference type="ARBA" id="ARBA00023136"/>
    </source>
</evidence>
<evidence type="ECO:0000313" key="9">
    <source>
        <dbReference type="Proteomes" id="UP000003089"/>
    </source>
</evidence>
<proteinExistence type="inferred from homology"/>
<evidence type="ECO:0000256" key="2">
    <source>
        <dbReference type="ARBA" id="ARBA00007248"/>
    </source>
</evidence>
<dbReference type="Gene3D" id="2.60.40.2090">
    <property type="match status" value="1"/>
</dbReference>
<keyword evidence="5" id="KW-0564">Palmitate</keyword>
<evidence type="ECO:0000313" key="8">
    <source>
        <dbReference type="EMBL" id="EIY46739.1"/>
    </source>
</evidence>
<dbReference type="Pfam" id="PF08842">
    <property type="entry name" value="Mfa2"/>
    <property type="match status" value="1"/>
</dbReference>
<reference evidence="8 9" key="1">
    <citation type="submission" date="2012-02" db="EMBL/GenBank/DDBJ databases">
        <title>The Genome Sequence of Bacteroides nordii CL02T12C05.</title>
        <authorList>
            <consortium name="The Broad Institute Genome Sequencing Platform"/>
            <person name="Earl A."/>
            <person name="Ward D."/>
            <person name="Feldgarden M."/>
            <person name="Gevers D."/>
            <person name="Zitomersky N.L."/>
            <person name="Coyne M.J."/>
            <person name="Comstock L.E."/>
            <person name="Young S.K."/>
            <person name="Zeng Q."/>
            <person name="Gargeya S."/>
            <person name="Fitzgerald M."/>
            <person name="Haas B."/>
            <person name="Abouelleil A."/>
            <person name="Alvarado L."/>
            <person name="Arachchi H.M."/>
            <person name="Berlin A."/>
            <person name="Chapman S.B."/>
            <person name="Gearin G."/>
            <person name="Goldberg J."/>
            <person name="Griggs A."/>
            <person name="Gujja S."/>
            <person name="Hansen M."/>
            <person name="Heiman D."/>
            <person name="Howarth C."/>
            <person name="Larimer J."/>
            <person name="Lui A."/>
            <person name="MacDonald P.J.P."/>
            <person name="McCowen C."/>
            <person name="Montmayeur A."/>
            <person name="Murphy C."/>
            <person name="Neiman D."/>
            <person name="Pearson M."/>
            <person name="Priest M."/>
            <person name="Roberts A."/>
            <person name="Saif S."/>
            <person name="Shea T."/>
            <person name="Sisk P."/>
            <person name="Stolte C."/>
            <person name="Sykes S."/>
            <person name="Wortman J."/>
            <person name="Nusbaum C."/>
            <person name="Birren B."/>
        </authorList>
    </citation>
    <scope>NUCLEOTIDE SEQUENCE [LARGE SCALE GENOMIC DNA]</scope>
    <source>
        <strain evidence="8 9">CL02T12C05</strain>
    </source>
</reference>
<dbReference type="InterPro" id="IPR014941">
    <property type="entry name" value="FimB/Mfa2/Mfa3"/>
</dbReference>
<dbReference type="STRING" id="997884.HMPREF1068_03507"/>
<name>I9GJ26_9BACE</name>
<keyword evidence="6" id="KW-0998">Cell outer membrane</keyword>